<accession>A0A512TP24</accession>
<sequence>MKLELTINELGEVLKKVSKENNLNILIKSALSGGWMTVTGTAQITKVPENHVNSCKSKKDNIIHIKINEDMENETLLKLTGVNNKKFNVDISAGRYRELGANNLTINMVKTNENETKIKIDENIIFTVKNNVNNILNIIK</sequence>
<dbReference type="AlphaFoldDB" id="A0A512TP24"/>
<reference evidence="2 4" key="2">
    <citation type="submission" date="2020-01" db="EMBL/GenBank/DDBJ databases">
        <title>Genome sequence of a 1,3-propanediol producer, Clostridium butyricum S3.</title>
        <authorList>
            <person name="Zhou J."/>
        </authorList>
    </citation>
    <scope>NUCLEOTIDE SEQUENCE [LARGE SCALE GENOMIC DNA]</scope>
    <source>
        <strain evidence="2 4">S3</strain>
    </source>
</reference>
<dbReference type="Proteomes" id="UP000474042">
    <property type="component" value="Unassembled WGS sequence"/>
</dbReference>
<protein>
    <submittedName>
        <fullName evidence="2">UDP-N-acetylglucosamine pyrophosphorylase</fullName>
    </submittedName>
</protein>
<dbReference type="EMBL" id="BKBC01000037">
    <property type="protein sequence ID" value="GEQ21986.1"/>
    <property type="molecule type" value="Genomic_DNA"/>
</dbReference>
<evidence type="ECO:0000313" key="4">
    <source>
        <dbReference type="Proteomes" id="UP000474042"/>
    </source>
</evidence>
<evidence type="ECO:0000313" key="3">
    <source>
        <dbReference type="Proteomes" id="UP000321089"/>
    </source>
</evidence>
<dbReference type="RefSeq" id="WP_003428266.1">
    <property type="nucleotide sequence ID" value="NZ_BKBC01000037.1"/>
</dbReference>
<gene>
    <name evidence="1" type="ORF">CBU02nite_24920</name>
    <name evidence="2" type="ORF">GND98_013180</name>
</gene>
<organism evidence="1 3">
    <name type="scientific">Clostridium butyricum</name>
    <dbReference type="NCBI Taxonomy" id="1492"/>
    <lineage>
        <taxon>Bacteria</taxon>
        <taxon>Bacillati</taxon>
        <taxon>Bacillota</taxon>
        <taxon>Clostridia</taxon>
        <taxon>Eubacteriales</taxon>
        <taxon>Clostridiaceae</taxon>
        <taxon>Clostridium</taxon>
    </lineage>
</organism>
<proteinExistence type="predicted"/>
<dbReference type="Proteomes" id="UP000321089">
    <property type="component" value="Unassembled WGS sequence"/>
</dbReference>
<evidence type="ECO:0000313" key="1">
    <source>
        <dbReference type="EMBL" id="GEQ21986.1"/>
    </source>
</evidence>
<name>A0A512TP24_CLOBU</name>
<dbReference type="EMBL" id="WOFV02000043">
    <property type="protein sequence ID" value="NAS18794.1"/>
    <property type="molecule type" value="Genomic_DNA"/>
</dbReference>
<evidence type="ECO:0000313" key="2">
    <source>
        <dbReference type="EMBL" id="NAS18794.1"/>
    </source>
</evidence>
<reference evidence="1 3" key="1">
    <citation type="submission" date="2019-07" db="EMBL/GenBank/DDBJ databases">
        <title>Whole genome shotgun sequence of Clostridium butyricum NBRC 3858.</title>
        <authorList>
            <person name="Hosoyama A."/>
            <person name="Uohara A."/>
            <person name="Ohji S."/>
            <person name="Ichikawa N."/>
        </authorList>
    </citation>
    <scope>NUCLEOTIDE SEQUENCE [LARGE SCALE GENOMIC DNA]</scope>
    <source>
        <strain evidence="1 3">NBRC 3858</strain>
    </source>
</reference>
<comment type="caution">
    <text evidence="1">The sequence shown here is derived from an EMBL/GenBank/DDBJ whole genome shotgun (WGS) entry which is preliminary data.</text>
</comment>